<dbReference type="AlphaFoldDB" id="A0A9E8HKQ7"/>
<keyword evidence="2" id="KW-0472">Membrane</keyword>
<evidence type="ECO:0000313" key="4">
    <source>
        <dbReference type="Proteomes" id="UP001164472"/>
    </source>
</evidence>
<protein>
    <submittedName>
        <fullName evidence="3">AsmA family protein</fullName>
    </submittedName>
</protein>
<dbReference type="EMBL" id="CP101527">
    <property type="protein sequence ID" value="UZW75132.1"/>
    <property type="molecule type" value="Genomic_DNA"/>
</dbReference>
<dbReference type="Pfam" id="PF05359">
    <property type="entry name" value="DUF748"/>
    <property type="match status" value="2"/>
</dbReference>
<evidence type="ECO:0000256" key="2">
    <source>
        <dbReference type="SAM" id="Phobius"/>
    </source>
</evidence>
<feature type="region of interest" description="Disordered" evidence="1">
    <location>
        <begin position="139"/>
        <end position="168"/>
    </location>
</feature>
<dbReference type="PANTHER" id="PTHR30441:SF8">
    <property type="entry name" value="DUF748 DOMAIN-CONTAINING PROTEIN"/>
    <property type="match status" value="1"/>
</dbReference>
<feature type="transmembrane region" description="Helical" evidence="2">
    <location>
        <begin position="21"/>
        <end position="43"/>
    </location>
</feature>
<dbReference type="RefSeq" id="WP_251811064.1">
    <property type="nucleotide sequence ID" value="NZ_CP101527.1"/>
</dbReference>
<accession>A0A9E8HKQ7</accession>
<dbReference type="GO" id="GO:0005886">
    <property type="term" value="C:plasma membrane"/>
    <property type="evidence" value="ECO:0007669"/>
    <property type="project" value="TreeGrafter"/>
</dbReference>
<keyword evidence="2" id="KW-0812">Transmembrane</keyword>
<dbReference type="PANTHER" id="PTHR30441">
    <property type="entry name" value="DUF748 DOMAIN-CONTAINING PROTEIN"/>
    <property type="match status" value="1"/>
</dbReference>
<organism evidence="3 4">
    <name type="scientific">Alkalimarinus sediminis</name>
    <dbReference type="NCBI Taxonomy" id="1632866"/>
    <lineage>
        <taxon>Bacteria</taxon>
        <taxon>Pseudomonadati</taxon>
        <taxon>Pseudomonadota</taxon>
        <taxon>Gammaproteobacteria</taxon>
        <taxon>Alteromonadales</taxon>
        <taxon>Alteromonadaceae</taxon>
        <taxon>Alkalimarinus</taxon>
    </lineage>
</organism>
<dbReference type="GO" id="GO:0090313">
    <property type="term" value="P:regulation of protein targeting to membrane"/>
    <property type="evidence" value="ECO:0007669"/>
    <property type="project" value="TreeGrafter"/>
</dbReference>
<evidence type="ECO:0000313" key="3">
    <source>
        <dbReference type="EMBL" id="UZW75132.1"/>
    </source>
</evidence>
<keyword evidence="4" id="KW-1185">Reference proteome</keyword>
<gene>
    <name evidence="3" type="ORF">NNL22_00560</name>
</gene>
<sequence>MSKEWSQTQTKSRGWWWKAPLIVISLLSLALLIIIININAIALSQINSALEKTLVSGGHLTTFELELLDGQLTLSELTLNAPEGFDTTPPLNMNHIKLSIEVASLFHSPIIINEITLDELAITVVRDKQGELNVLNLLPPADQEVTSTEDKNSNSSEPEPTHTDTEEPLAIPAIDIKKVAINHLTVEVIDHLIGETWSASVALDVNIDNIQLNDLMNRDILVDALYVGISKLNIDQLPGFSKAPLLTLDKVSLTANNLNLSATNIPLNNIELKGLALSVEQDSHRELNLQQLLSSWQTQAHQATNTSNTTVVETKPADTATPSITISNITLDSISAQLLSHVSPKPWRTGFEQLNIQLADLGIAQNSFTLDKAALTLNGFEIDQAPGFGDEKLLSLKQLSITTAPLSSAADELRIKEIALDTLASSIETDEQGLTNILALGNTLQGKPTAEETPQATASNTAATPESSSTQQQPIIHIEQIAINNSSLTYSDRALADTPMVFPLKNIEFEAKHLRVLDSDPEAAPASLSLALELTQPDSLPDAYFGAIAVMGPINTGIPAINSQVRLGGFKLDTIDPLIPPATRTTLGADGFDAAVAIALNHQDINLYASVLSDKNITYNAIAVKGPITAPAIEMGPILTGVYSRVSDGLLNLGKGSINAGLDIASSGVDIAQAVGTGTLSIGKNLGTSLFETGSGLITLDKEQLSHGLMGTSKGTLQIGYDSVTESGSAATGGLKGSYHSLDGSNAEQAWNEGIKTRYEHSMLQAEKALLQMRYPPKPK</sequence>
<keyword evidence="2" id="KW-1133">Transmembrane helix</keyword>
<name>A0A9E8HKQ7_9ALTE</name>
<dbReference type="InterPro" id="IPR008023">
    <property type="entry name" value="DUF748"/>
</dbReference>
<dbReference type="Proteomes" id="UP001164472">
    <property type="component" value="Chromosome"/>
</dbReference>
<evidence type="ECO:0000256" key="1">
    <source>
        <dbReference type="SAM" id="MobiDB-lite"/>
    </source>
</evidence>
<dbReference type="KEGG" id="asem:NNL22_00560"/>
<feature type="region of interest" description="Disordered" evidence="1">
    <location>
        <begin position="447"/>
        <end position="473"/>
    </location>
</feature>
<proteinExistence type="predicted"/>
<reference evidence="3" key="1">
    <citation type="submission" date="2022-07" db="EMBL/GenBank/DDBJ databases">
        <title>Alkalimarinus sp. nov., isolated from gut of a Alitta virens.</title>
        <authorList>
            <person name="Yang A.I."/>
            <person name="Shin N.-R."/>
        </authorList>
    </citation>
    <scope>NUCLEOTIDE SEQUENCE</scope>
    <source>
        <strain evidence="3">FA028</strain>
    </source>
</reference>
<dbReference type="InterPro" id="IPR052894">
    <property type="entry name" value="AsmA-related"/>
</dbReference>